<accession>A0A1G4HEL2</accession>
<keyword evidence="2" id="KW-0472">Membrane</keyword>
<keyword evidence="2" id="KW-1133">Transmembrane helix</keyword>
<sequence length="498" mass="54959">MIEFYRRIYSNYFRSQKGSCLNKYHTVKKNIEKQINDFYKISGRNVYKEWDQLYKYIIDTDKDLKVCYDNKYVNVKLIEDDTIKKFTEKCKRNRTCYNVAPPAKKSPIIKPTTQGTCNNGKECKNETSVTGGVKSQSELSSGAANTQSSERNVSQEQGQKQADVQKSRQEIVVPQPQTITMHSGSSNGTHDKASQKIVIHHSTTPGMVETQEQQLKDSSPSGIRELESYAGNPSSECVPGKESDLTCISTGEFLDTKGIQTNQRSDNPLDTKHSGSQDSVGKNVAGQTGVDKDIIRETPLNLSPTESTSDSVQRAGEDPLLTATDSGSIGSLASDPKNTRSAALAGAPSSDADTNGITDVDISTNYRAPGGEINSVKVFHNNPLGNERSCIEQHCSTEKGNELTDNQSGFFGKIFEVIPNKEHVIKASAPMGIVLLLGLLFKFTPLWRVLTKKNRKKGAVINEELNSVLQEPSIMDDERSIPFSYGAFEYSAFDQNVY</sequence>
<feature type="compositionally biased region" description="Polar residues" evidence="1">
    <location>
        <begin position="126"/>
        <end position="162"/>
    </location>
</feature>
<dbReference type="VEuPathDB" id="PlasmoDB:PVX_018150"/>
<feature type="transmembrane region" description="Helical" evidence="2">
    <location>
        <begin position="427"/>
        <end position="447"/>
    </location>
</feature>
<gene>
    <name evidence="3" type="ORF">PVC01_110005000</name>
</gene>
<dbReference type="AlphaFoldDB" id="A0A1G4HEL2"/>
<feature type="region of interest" description="Disordered" evidence="1">
    <location>
        <begin position="258"/>
        <end position="358"/>
    </location>
</feature>
<organism evidence="3 4">
    <name type="scientific">Plasmodium vivax</name>
    <name type="common">malaria parasite P. vivax</name>
    <dbReference type="NCBI Taxonomy" id="5855"/>
    <lineage>
        <taxon>Eukaryota</taxon>
        <taxon>Sar</taxon>
        <taxon>Alveolata</taxon>
        <taxon>Apicomplexa</taxon>
        <taxon>Aconoidasida</taxon>
        <taxon>Haemosporida</taxon>
        <taxon>Plasmodiidae</taxon>
        <taxon>Plasmodium</taxon>
        <taxon>Plasmodium (Plasmodium)</taxon>
    </lineage>
</organism>
<keyword evidence="2" id="KW-0812">Transmembrane</keyword>
<dbReference type="EMBL" id="LT615266">
    <property type="protein sequence ID" value="SCO73369.1"/>
    <property type="molecule type" value="Genomic_DNA"/>
</dbReference>
<evidence type="ECO:0000313" key="3">
    <source>
        <dbReference type="EMBL" id="SCO73369.1"/>
    </source>
</evidence>
<dbReference type="VEuPathDB" id="PlasmoDB:PVW1_050042400"/>
<name>A0A1G4HEL2_PLAVI</name>
<protein>
    <submittedName>
        <fullName evidence="3">VIR protein</fullName>
    </submittedName>
</protein>
<evidence type="ECO:0000313" key="4">
    <source>
        <dbReference type="Proteomes" id="UP000305196"/>
    </source>
</evidence>
<feature type="region of interest" description="Disordered" evidence="1">
    <location>
        <begin position="123"/>
        <end position="168"/>
    </location>
</feature>
<reference evidence="3 4" key="1">
    <citation type="submission" date="2016-07" db="EMBL/GenBank/DDBJ databases">
        <authorList>
            <consortium name="Pathogen Informatics"/>
        </authorList>
    </citation>
    <scope>NUCLEOTIDE SEQUENCE [LARGE SCALE GENOMIC DNA]</scope>
</reference>
<proteinExistence type="predicted"/>
<dbReference type="VEuPathDB" id="PlasmoDB:PVPAM_080009300"/>
<dbReference type="Proteomes" id="UP000305196">
    <property type="component" value="Chromosome 11"/>
</dbReference>
<dbReference type="VEuPathDB" id="PlasmoDB:PVP01_0009490"/>
<feature type="compositionally biased region" description="Polar residues" evidence="1">
    <location>
        <begin position="300"/>
        <end position="312"/>
    </location>
</feature>
<evidence type="ECO:0000256" key="2">
    <source>
        <dbReference type="SAM" id="Phobius"/>
    </source>
</evidence>
<evidence type="ECO:0000256" key="1">
    <source>
        <dbReference type="SAM" id="MobiDB-lite"/>
    </source>
</evidence>